<protein>
    <submittedName>
        <fullName evidence="3">Rod-binding protein</fullName>
    </submittedName>
</protein>
<dbReference type="Pfam" id="PF10135">
    <property type="entry name" value="Rod-binding"/>
    <property type="match status" value="1"/>
</dbReference>
<accession>A0A933E9M5</accession>
<feature type="domain" description="Flagellar protein FlgJ N-terminal" evidence="2">
    <location>
        <begin position="56"/>
        <end position="104"/>
    </location>
</feature>
<organism evidence="3 4">
    <name type="scientific">Tectimicrobiota bacterium</name>
    <dbReference type="NCBI Taxonomy" id="2528274"/>
    <lineage>
        <taxon>Bacteria</taxon>
        <taxon>Pseudomonadati</taxon>
        <taxon>Nitrospinota/Tectimicrobiota group</taxon>
        <taxon>Candidatus Tectimicrobiota</taxon>
    </lineage>
</organism>
<feature type="region of interest" description="Disordered" evidence="1">
    <location>
        <begin position="19"/>
        <end position="41"/>
    </location>
</feature>
<evidence type="ECO:0000313" key="4">
    <source>
        <dbReference type="Proteomes" id="UP000752292"/>
    </source>
</evidence>
<reference evidence="3" key="1">
    <citation type="submission" date="2020-07" db="EMBL/GenBank/DDBJ databases">
        <title>Huge and variable diversity of episymbiotic CPR bacteria and DPANN archaea in groundwater ecosystems.</title>
        <authorList>
            <person name="He C.Y."/>
            <person name="Keren R."/>
            <person name="Whittaker M."/>
            <person name="Farag I.F."/>
            <person name="Doudna J."/>
            <person name="Cate J.H.D."/>
            <person name="Banfield J.F."/>
        </authorList>
    </citation>
    <scope>NUCLEOTIDE SEQUENCE</scope>
    <source>
        <strain evidence="3">NC_groundwater_1370_Ag_S-0.2um_69_93</strain>
    </source>
</reference>
<sequence length="132" mass="14319">MEFPNLNGLQLQRLMLQPGQGEADGARRAAARPGDEQALRKASQDLESVFVHMLLKEMRKGMPKGGVFERSMAREWFEGMLDEAVAKEVSKGPGIGLAGPIFDQMRQLNAKAARPAAAPGAPPAPKIEEKKP</sequence>
<name>A0A933E9M5_UNCTE</name>
<evidence type="ECO:0000259" key="2">
    <source>
        <dbReference type="Pfam" id="PF10135"/>
    </source>
</evidence>
<feature type="region of interest" description="Disordered" evidence="1">
    <location>
        <begin position="109"/>
        <end position="132"/>
    </location>
</feature>
<dbReference type="InterPro" id="IPR019301">
    <property type="entry name" value="Flagellar_prot_FlgJ_N"/>
</dbReference>
<dbReference type="Proteomes" id="UP000752292">
    <property type="component" value="Unassembled WGS sequence"/>
</dbReference>
<dbReference type="AlphaFoldDB" id="A0A933E9M5"/>
<evidence type="ECO:0000256" key="1">
    <source>
        <dbReference type="SAM" id="MobiDB-lite"/>
    </source>
</evidence>
<proteinExistence type="predicted"/>
<evidence type="ECO:0000313" key="3">
    <source>
        <dbReference type="EMBL" id="MBI4252248.1"/>
    </source>
</evidence>
<feature type="compositionally biased region" description="Low complexity" evidence="1">
    <location>
        <begin position="110"/>
        <end position="119"/>
    </location>
</feature>
<comment type="caution">
    <text evidence="3">The sequence shown here is derived from an EMBL/GenBank/DDBJ whole genome shotgun (WGS) entry which is preliminary data.</text>
</comment>
<dbReference type="EMBL" id="JACQRX010000318">
    <property type="protein sequence ID" value="MBI4252248.1"/>
    <property type="molecule type" value="Genomic_DNA"/>
</dbReference>
<gene>
    <name evidence="3" type="ORF">HY618_07285</name>
</gene>